<protein>
    <submittedName>
        <fullName evidence="2">Uncharacterized protein</fullName>
    </submittedName>
</protein>
<evidence type="ECO:0000313" key="3">
    <source>
        <dbReference type="Proteomes" id="UP001500403"/>
    </source>
</evidence>
<dbReference type="Proteomes" id="UP001500403">
    <property type="component" value="Unassembled WGS sequence"/>
</dbReference>
<feature type="compositionally biased region" description="Polar residues" evidence="1">
    <location>
        <begin position="33"/>
        <end position="42"/>
    </location>
</feature>
<name>A0ABN3XK56_9ACTN</name>
<comment type="caution">
    <text evidence="2">The sequence shown here is derived from an EMBL/GenBank/DDBJ whole genome shotgun (WGS) entry which is preliminary data.</text>
</comment>
<dbReference type="EMBL" id="BAAAUD010000053">
    <property type="protein sequence ID" value="GAA2962907.1"/>
    <property type="molecule type" value="Genomic_DNA"/>
</dbReference>
<proteinExistence type="predicted"/>
<feature type="compositionally biased region" description="Low complexity" evidence="1">
    <location>
        <begin position="1"/>
        <end position="21"/>
    </location>
</feature>
<accession>A0ABN3XK56</accession>
<organism evidence="2 3">
    <name type="scientific">Streptomyces enissocaesilis</name>
    <dbReference type="NCBI Taxonomy" id="332589"/>
    <lineage>
        <taxon>Bacteria</taxon>
        <taxon>Bacillati</taxon>
        <taxon>Actinomycetota</taxon>
        <taxon>Actinomycetes</taxon>
        <taxon>Kitasatosporales</taxon>
        <taxon>Streptomycetaceae</taxon>
        <taxon>Streptomyces</taxon>
        <taxon>Streptomyces rochei group</taxon>
    </lineage>
</organism>
<sequence length="72" mass="6846">MSGVSPAAASSALQSSTSAFAPGSASRIAVNHSPHTASSRASSPGLPIPMSLPPARGRPAPYSGAGAASSSI</sequence>
<feature type="compositionally biased region" description="Low complexity" evidence="1">
    <location>
        <begin position="53"/>
        <end position="72"/>
    </location>
</feature>
<reference evidence="2 3" key="1">
    <citation type="journal article" date="2019" name="Int. J. Syst. Evol. Microbiol.">
        <title>The Global Catalogue of Microorganisms (GCM) 10K type strain sequencing project: providing services to taxonomists for standard genome sequencing and annotation.</title>
        <authorList>
            <consortium name="The Broad Institute Genomics Platform"/>
            <consortium name="The Broad Institute Genome Sequencing Center for Infectious Disease"/>
            <person name="Wu L."/>
            <person name="Ma J."/>
        </authorList>
    </citation>
    <scope>NUCLEOTIDE SEQUENCE [LARGE SCALE GENOMIC DNA]</scope>
    <source>
        <strain evidence="2 3">JCM 9088</strain>
    </source>
</reference>
<evidence type="ECO:0000313" key="2">
    <source>
        <dbReference type="EMBL" id="GAA2962907.1"/>
    </source>
</evidence>
<gene>
    <name evidence="2" type="ORF">GCM10010446_55520</name>
</gene>
<feature type="region of interest" description="Disordered" evidence="1">
    <location>
        <begin position="1"/>
        <end position="72"/>
    </location>
</feature>
<keyword evidence="3" id="KW-1185">Reference proteome</keyword>
<evidence type="ECO:0000256" key="1">
    <source>
        <dbReference type="SAM" id="MobiDB-lite"/>
    </source>
</evidence>